<dbReference type="AlphaFoldDB" id="A0A3E0AJA9"/>
<dbReference type="Gene3D" id="3.40.50.1360">
    <property type="match status" value="1"/>
</dbReference>
<comment type="similarity">
    <text evidence="1">Belongs to the SorC transcriptional regulatory family.</text>
</comment>
<evidence type="ECO:0000313" key="6">
    <source>
        <dbReference type="EMBL" id="REG11739.1"/>
    </source>
</evidence>
<keyword evidence="2" id="KW-0805">Transcription regulation</keyword>
<dbReference type="InterPro" id="IPR037171">
    <property type="entry name" value="NagB/RpiA_transferase-like"/>
</dbReference>
<evidence type="ECO:0000256" key="4">
    <source>
        <dbReference type="ARBA" id="ARBA00023163"/>
    </source>
</evidence>
<evidence type="ECO:0000256" key="3">
    <source>
        <dbReference type="ARBA" id="ARBA00023125"/>
    </source>
</evidence>
<name>A0A3E0AJA9_9CHLR</name>
<dbReference type="RefSeq" id="WP_116224854.1">
    <property type="nucleotide sequence ID" value="NZ_AP018437.1"/>
</dbReference>
<dbReference type="Gene3D" id="1.10.10.10">
    <property type="entry name" value="Winged helix-like DNA-binding domain superfamily/Winged helix DNA-binding domain"/>
    <property type="match status" value="1"/>
</dbReference>
<dbReference type="GO" id="GO:0030246">
    <property type="term" value="F:carbohydrate binding"/>
    <property type="evidence" value="ECO:0007669"/>
    <property type="project" value="InterPro"/>
</dbReference>
<reference evidence="6 7" key="1">
    <citation type="submission" date="2018-08" db="EMBL/GenBank/DDBJ databases">
        <title>Genomic Encyclopedia of Type Strains, Phase IV (KMG-IV): sequencing the most valuable type-strain genomes for metagenomic binning, comparative biology and taxonomic classification.</title>
        <authorList>
            <person name="Goeker M."/>
        </authorList>
    </citation>
    <scope>NUCLEOTIDE SEQUENCE [LARGE SCALE GENOMIC DNA]</scope>
    <source>
        <strain evidence="6 7">DSM 23923</strain>
    </source>
</reference>
<dbReference type="InterPro" id="IPR036388">
    <property type="entry name" value="WH-like_DNA-bd_sf"/>
</dbReference>
<dbReference type="PANTHER" id="PTHR34294">
    <property type="entry name" value="TRANSCRIPTIONAL REGULATOR-RELATED"/>
    <property type="match status" value="1"/>
</dbReference>
<dbReference type="OrthoDB" id="58802at2"/>
<dbReference type="InterPro" id="IPR051054">
    <property type="entry name" value="SorC_transcr_regulators"/>
</dbReference>
<protein>
    <submittedName>
        <fullName evidence="6">Transcriptional regulator</fullName>
    </submittedName>
</protein>
<dbReference type="InterPro" id="IPR036390">
    <property type="entry name" value="WH_DNA-bd_sf"/>
</dbReference>
<dbReference type="Pfam" id="PF04198">
    <property type="entry name" value="Sugar-bind"/>
    <property type="match status" value="1"/>
</dbReference>
<dbReference type="PANTHER" id="PTHR34294:SF1">
    <property type="entry name" value="TRANSCRIPTIONAL REGULATOR LSRR"/>
    <property type="match status" value="1"/>
</dbReference>
<dbReference type="Pfam" id="PF13412">
    <property type="entry name" value="HTH_24"/>
    <property type="match status" value="1"/>
</dbReference>
<dbReference type="SUPFAM" id="SSF100950">
    <property type="entry name" value="NagB/RpiA/CoA transferase-like"/>
    <property type="match status" value="1"/>
</dbReference>
<sequence>MPRNKSVDYRLLLKVSKYYYEKQLTQQEISERLNLSRPKVSRLLKQAEEIGIVKISIIPQPGIHTDLEDALERTYGLKEAVVVEVSDPNSQYAVSREVGAAAADYFSQSVSSPSVIGISWGTTLQAMVDALRSQDFRESQVVQLIGGLGKPESEAHATYILRRLVEKTGAQLSILNVPGIVDNTAVKIALMSDSHLKEVFNYFENIDVAFVGVGTPTPDSVVMRDGTILTQDQLEYLLSQGAVGDICLRFFDERGNIIHSEIDERVLGITLEQIQKIDRVVGVTGGPFKDKAIRAALLGKLVNVLITDHLSAKKLLKEA</sequence>
<dbReference type="GO" id="GO:0003677">
    <property type="term" value="F:DNA binding"/>
    <property type="evidence" value="ECO:0007669"/>
    <property type="project" value="UniProtKB-KW"/>
</dbReference>
<evidence type="ECO:0000256" key="2">
    <source>
        <dbReference type="ARBA" id="ARBA00023015"/>
    </source>
</evidence>
<evidence type="ECO:0000259" key="5">
    <source>
        <dbReference type="Pfam" id="PF04198"/>
    </source>
</evidence>
<comment type="caution">
    <text evidence="6">The sequence shown here is derived from an EMBL/GenBank/DDBJ whole genome shotgun (WGS) entry which is preliminary data.</text>
</comment>
<keyword evidence="3" id="KW-0238">DNA-binding</keyword>
<gene>
    <name evidence="6" type="ORF">DFR64_1631</name>
</gene>
<evidence type="ECO:0000313" key="7">
    <source>
        <dbReference type="Proteomes" id="UP000256388"/>
    </source>
</evidence>
<dbReference type="InterPro" id="IPR007324">
    <property type="entry name" value="Sugar-bd_dom_put"/>
</dbReference>
<proteinExistence type="inferred from homology"/>
<organism evidence="6 7">
    <name type="scientific">Pelolinea submarina</name>
    <dbReference type="NCBI Taxonomy" id="913107"/>
    <lineage>
        <taxon>Bacteria</taxon>
        <taxon>Bacillati</taxon>
        <taxon>Chloroflexota</taxon>
        <taxon>Anaerolineae</taxon>
        <taxon>Anaerolineales</taxon>
        <taxon>Anaerolineaceae</taxon>
        <taxon>Pelolinea</taxon>
    </lineage>
</organism>
<dbReference type="Proteomes" id="UP000256388">
    <property type="component" value="Unassembled WGS sequence"/>
</dbReference>
<keyword evidence="7" id="KW-1185">Reference proteome</keyword>
<accession>A0A3E0AJA9</accession>
<feature type="domain" description="Sugar-binding" evidence="5">
    <location>
        <begin position="65"/>
        <end position="317"/>
    </location>
</feature>
<dbReference type="EMBL" id="QUMS01000001">
    <property type="protein sequence ID" value="REG11739.1"/>
    <property type="molecule type" value="Genomic_DNA"/>
</dbReference>
<dbReference type="SUPFAM" id="SSF46785">
    <property type="entry name" value="Winged helix' DNA-binding domain"/>
    <property type="match status" value="1"/>
</dbReference>
<evidence type="ECO:0000256" key="1">
    <source>
        <dbReference type="ARBA" id="ARBA00010466"/>
    </source>
</evidence>
<keyword evidence="4" id="KW-0804">Transcription</keyword>